<sequence>MSTAPDGTWIVILGLALGSFALRFSFIGLVGDRRMPAWVLRHLRYTAVAILPALVAPAAVWPTATGGALDPPRLAASAVTLAVGLTTRNVIFAMLSGAATLYGLIWLLG</sequence>
<keyword evidence="1" id="KW-0812">Transmembrane</keyword>
<feature type="transmembrane region" description="Helical" evidence="1">
    <location>
        <begin position="12"/>
        <end position="31"/>
    </location>
</feature>
<dbReference type="AlphaFoldDB" id="A0A1H7CDV4"/>
<feature type="transmembrane region" description="Helical" evidence="1">
    <location>
        <begin position="43"/>
        <end position="64"/>
    </location>
</feature>
<proteinExistence type="predicted"/>
<dbReference type="OrthoDB" id="6119856at2"/>
<keyword evidence="1" id="KW-1133">Transmembrane helix</keyword>
<evidence type="ECO:0000313" key="2">
    <source>
        <dbReference type="EMBL" id="SEJ87656.1"/>
    </source>
</evidence>
<dbReference type="InterPro" id="IPR008407">
    <property type="entry name" value="Brnchd-chn_aa_trnsp_AzlD"/>
</dbReference>
<keyword evidence="1" id="KW-0472">Membrane</keyword>
<protein>
    <submittedName>
        <fullName evidence="2">Branched-chain amino acid transport protein</fullName>
    </submittedName>
</protein>
<evidence type="ECO:0000256" key="1">
    <source>
        <dbReference type="SAM" id="Phobius"/>
    </source>
</evidence>
<accession>A0A1H7CDV4</accession>
<evidence type="ECO:0000313" key="3">
    <source>
        <dbReference type="Proteomes" id="UP000199379"/>
    </source>
</evidence>
<dbReference type="RefSeq" id="WP_092368190.1">
    <property type="nucleotide sequence ID" value="NZ_BMGV01000008.1"/>
</dbReference>
<reference evidence="2 3" key="1">
    <citation type="submission" date="2016-10" db="EMBL/GenBank/DDBJ databases">
        <authorList>
            <person name="de Groot N.N."/>
        </authorList>
    </citation>
    <scope>NUCLEOTIDE SEQUENCE [LARGE SCALE GENOMIC DNA]</scope>
    <source>
        <strain evidence="2 3">DSM 29340</strain>
    </source>
</reference>
<dbReference type="EMBL" id="FNYD01000008">
    <property type="protein sequence ID" value="SEJ87656.1"/>
    <property type="molecule type" value="Genomic_DNA"/>
</dbReference>
<gene>
    <name evidence="2" type="ORF">SAMN05444007_10862</name>
</gene>
<dbReference type="Proteomes" id="UP000199379">
    <property type="component" value="Unassembled WGS sequence"/>
</dbReference>
<dbReference type="Pfam" id="PF05437">
    <property type="entry name" value="AzlD"/>
    <property type="match status" value="1"/>
</dbReference>
<organism evidence="2 3">
    <name type="scientific">Cribrihabitans marinus</name>
    <dbReference type="NCBI Taxonomy" id="1227549"/>
    <lineage>
        <taxon>Bacteria</taxon>
        <taxon>Pseudomonadati</taxon>
        <taxon>Pseudomonadota</taxon>
        <taxon>Alphaproteobacteria</taxon>
        <taxon>Rhodobacterales</taxon>
        <taxon>Paracoccaceae</taxon>
        <taxon>Cribrihabitans</taxon>
    </lineage>
</organism>
<keyword evidence="3" id="KW-1185">Reference proteome</keyword>
<dbReference type="STRING" id="1227549.SAMN05444007_10862"/>
<name>A0A1H7CDV4_9RHOB</name>
<feature type="transmembrane region" description="Helical" evidence="1">
    <location>
        <begin position="90"/>
        <end position="108"/>
    </location>
</feature>